<dbReference type="PIRSF" id="PIRSF012641">
    <property type="entry name" value="UCP012641"/>
    <property type="match status" value="1"/>
</dbReference>
<dbReference type="Pfam" id="PF10005">
    <property type="entry name" value="Zn_ribbon_DZR_6"/>
    <property type="match status" value="1"/>
</dbReference>
<feature type="domain" description="Zinc-ribbon" evidence="1">
    <location>
        <begin position="3"/>
        <end position="77"/>
    </location>
</feature>
<protein>
    <submittedName>
        <fullName evidence="2">Zinc-binding peptidase</fullName>
    </submittedName>
</protein>
<accession>A0ABY6IRI7</accession>
<name>A0ABY6IRI7_9HYPH</name>
<dbReference type="Pfam" id="PF15887">
    <property type="entry name" value="Peptidase_Mx"/>
    <property type="match status" value="1"/>
</dbReference>
<proteinExistence type="predicted"/>
<dbReference type="Proteomes" id="UP001163882">
    <property type="component" value="Chromosome"/>
</dbReference>
<dbReference type="RefSeq" id="WP_264226667.1">
    <property type="nucleotide sequence ID" value="NZ_CP107716.1"/>
</dbReference>
<sequence length="334" mass="37499">MHLFTCPNCRQTVYFDNSACGQCGTSIGYDPATNRMVAISNVAPYCTNAEHGACNWIAPTGGLCIACSHNETVPDISDARNLSDWQTLERAKKRLFYSLIRLNLPLITKDGDQERGLAFNFLADTGAEKVMTGHNNGVITIALAEADDAERERRRTEMGEPYRTLLGHFRHETAHYYWDLLVSKTDWLERCRAVFGNDALDYNEALKIHYANGAPSDWPQRFVSSYASSHPWEDFAETWAHYLHITDTLETARSLGVSTEPKRDHSGELSADVDFDPYRTTDTQSLTEAWVGVSVMLNELNRSMGLPDAYPFVLSDPIVGKIGFIARLVHDQHT</sequence>
<evidence type="ECO:0000259" key="1">
    <source>
        <dbReference type="Pfam" id="PF10005"/>
    </source>
</evidence>
<keyword evidence="3" id="KW-1185">Reference proteome</keyword>
<organism evidence="2 3">
    <name type="scientific">Pelagibacterium flavum</name>
    <dbReference type="NCBI Taxonomy" id="2984530"/>
    <lineage>
        <taxon>Bacteria</taxon>
        <taxon>Pseudomonadati</taxon>
        <taxon>Pseudomonadota</taxon>
        <taxon>Alphaproteobacteria</taxon>
        <taxon>Hyphomicrobiales</taxon>
        <taxon>Devosiaceae</taxon>
        <taxon>Pelagibacterium</taxon>
    </lineage>
</organism>
<dbReference type="EMBL" id="CP107716">
    <property type="protein sequence ID" value="UYQ73076.1"/>
    <property type="molecule type" value="Genomic_DNA"/>
</dbReference>
<dbReference type="InterPro" id="IPR011201">
    <property type="entry name" value="Zinc-ribbon_6_bact"/>
</dbReference>
<dbReference type="Gene3D" id="3.40.390.70">
    <property type="match status" value="1"/>
</dbReference>
<evidence type="ECO:0000313" key="2">
    <source>
        <dbReference type="EMBL" id="UYQ73076.1"/>
    </source>
</evidence>
<dbReference type="InterPro" id="IPR031321">
    <property type="entry name" value="UCP012641"/>
</dbReference>
<gene>
    <name evidence="2" type="ORF">OF122_04750</name>
</gene>
<reference evidence="2" key="1">
    <citation type="submission" date="2022-10" db="EMBL/GenBank/DDBJ databases">
        <title>YIM 151497 complete genome.</title>
        <authorList>
            <person name="Chen X."/>
        </authorList>
    </citation>
    <scope>NUCLEOTIDE SEQUENCE</scope>
    <source>
        <strain evidence="2">YIM 151497</strain>
    </source>
</reference>
<evidence type="ECO:0000313" key="3">
    <source>
        <dbReference type="Proteomes" id="UP001163882"/>
    </source>
</evidence>